<organism evidence="1 2">
    <name type="scientific">Bradyrhizobium ontarionense</name>
    <dbReference type="NCBI Taxonomy" id="2898149"/>
    <lineage>
        <taxon>Bacteria</taxon>
        <taxon>Pseudomonadati</taxon>
        <taxon>Pseudomonadota</taxon>
        <taxon>Alphaproteobacteria</taxon>
        <taxon>Hyphomicrobiales</taxon>
        <taxon>Nitrobacteraceae</taxon>
        <taxon>Bradyrhizobium</taxon>
    </lineage>
</organism>
<gene>
    <name evidence="1" type="ORF">LQG66_04595</name>
</gene>
<dbReference type="InterPro" id="IPR042226">
    <property type="entry name" value="eFR1_2_sf"/>
</dbReference>
<dbReference type="Gene3D" id="3.30.420.60">
    <property type="entry name" value="eRF1 domain 2"/>
    <property type="match status" value="1"/>
</dbReference>
<reference evidence="1" key="1">
    <citation type="journal article" date="2024" name="Antonie Van Leeuwenhoek">
        <title>Bradyrhizobium ontarionense sp. nov., a novel bacterial symbiont isolated from Aeschynomene indica (Indian jointvetch), harbours photosynthesis, nitrogen fixation and nitrous oxide (N2O) reductase genes.</title>
        <authorList>
            <person name="Bromfield E.S.P."/>
            <person name="Cloutier S."/>
        </authorList>
    </citation>
    <scope>NUCLEOTIDE SEQUENCE</scope>
    <source>
        <strain evidence="1">A19</strain>
    </source>
</reference>
<dbReference type="Proteomes" id="UP001431010">
    <property type="component" value="Chromosome"/>
</dbReference>
<evidence type="ECO:0000313" key="2">
    <source>
        <dbReference type="Proteomes" id="UP001431010"/>
    </source>
</evidence>
<protein>
    <submittedName>
        <fullName evidence="1">Translational machinery protein</fullName>
    </submittedName>
</protein>
<dbReference type="RefSeq" id="WP_231323871.1">
    <property type="nucleotide sequence ID" value="NZ_CP088156.1"/>
</dbReference>
<proteinExistence type="predicted"/>
<name>A0ABY3RED4_9BRAD</name>
<dbReference type="SUPFAM" id="SSF53137">
    <property type="entry name" value="Translational machinery components"/>
    <property type="match status" value="1"/>
</dbReference>
<accession>A0ABY3RED4</accession>
<dbReference type="EMBL" id="CP088156">
    <property type="protein sequence ID" value="UFZ05599.1"/>
    <property type="molecule type" value="Genomic_DNA"/>
</dbReference>
<evidence type="ECO:0000313" key="1">
    <source>
        <dbReference type="EMBL" id="UFZ05599.1"/>
    </source>
</evidence>
<sequence>MPTHFHAVVWLDHSQAKLFHIGLTGADELTLHPHLQTQHLHHKANTTGSGHAAPDKDFLEAIASALNDAGEILIIGPASAKTELAKHLREKHPAIGKRIVAVEAADHPTDHQIVAYAKQHFKMAPPRVATGTAG</sequence>
<keyword evidence="2" id="KW-1185">Reference proteome</keyword>